<dbReference type="PROSITE" id="PS50949">
    <property type="entry name" value="HTH_GNTR"/>
    <property type="match status" value="1"/>
</dbReference>
<dbReference type="InterPro" id="IPR000524">
    <property type="entry name" value="Tscrpt_reg_HTH_GntR"/>
</dbReference>
<evidence type="ECO:0000256" key="2">
    <source>
        <dbReference type="ARBA" id="ARBA00023125"/>
    </source>
</evidence>
<dbReference type="GO" id="GO:0003700">
    <property type="term" value="F:DNA-binding transcription factor activity"/>
    <property type="evidence" value="ECO:0007669"/>
    <property type="project" value="InterPro"/>
</dbReference>
<sequence>MGQITNAAVAVQVARALETEITAEGWKPGHFIGRRQELAARFSVAPATLGEAIQLLRSRGIVDAKPGPGGGIFVADRSPFTQLSDQLLSLREGTATVTNCLRVLDALDGTVLHDAVEFANDVDIAEVRHASELLEAAWGTPEGLAAMWGLHARIARITPNELLRSLYTNLVDYIIVEELEGATAPTTPERLRTHLDFADAVVRRDHALASSAVDRHRGSSLQTAGS</sequence>
<dbReference type="Pfam" id="PF00392">
    <property type="entry name" value="GntR"/>
    <property type="match status" value="1"/>
</dbReference>
<evidence type="ECO:0000259" key="4">
    <source>
        <dbReference type="PROSITE" id="PS50949"/>
    </source>
</evidence>
<keyword evidence="2" id="KW-0238">DNA-binding</keyword>
<feature type="domain" description="HTH gntR-type" evidence="4">
    <location>
        <begin position="7"/>
        <end position="77"/>
    </location>
</feature>
<dbReference type="RefSeq" id="WP_210698181.1">
    <property type="nucleotide sequence ID" value="NZ_CP118606.1"/>
</dbReference>
<dbReference type="InterPro" id="IPR011711">
    <property type="entry name" value="GntR_C"/>
</dbReference>
<proteinExistence type="predicted"/>
<dbReference type="Gene3D" id="1.20.120.530">
    <property type="entry name" value="GntR ligand-binding domain-like"/>
    <property type="match status" value="1"/>
</dbReference>
<dbReference type="InterPro" id="IPR036390">
    <property type="entry name" value="WH_DNA-bd_sf"/>
</dbReference>
<keyword evidence="1" id="KW-0805">Transcription regulation</keyword>
<dbReference type="Proteomes" id="UP001214756">
    <property type="component" value="Chromosome"/>
</dbReference>
<evidence type="ECO:0000256" key="1">
    <source>
        <dbReference type="ARBA" id="ARBA00023015"/>
    </source>
</evidence>
<accession>A0AAJ5VA94</accession>
<evidence type="ECO:0000313" key="6">
    <source>
        <dbReference type="Proteomes" id="UP001214756"/>
    </source>
</evidence>
<dbReference type="Pfam" id="PF07729">
    <property type="entry name" value="FCD"/>
    <property type="match status" value="1"/>
</dbReference>
<dbReference type="PANTHER" id="PTHR43537:SF5">
    <property type="entry name" value="UXU OPERON TRANSCRIPTIONAL REGULATOR"/>
    <property type="match status" value="1"/>
</dbReference>
<protein>
    <submittedName>
        <fullName evidence="5">FCD domain-containing protein</fullName>
    </submittedName>
</protein>
<evidence type="ECO:0000313" key="5">
    <source>
        <dbReference type="EMBL" id="WEF20539.1"/>
    </source>
</evidence>
<dbReference type="Gene3D" id="1.10.10.10">
    <property type="entry name" value="Winged helix-like DNA-binding domain superfamily/Winged helix DNA-binding domain"/>
    <property type="match status" value="1"/>
</dbReference>
<dbReference type="AlphaFoldDB" id="A0AAJ5VA94"/>
<dbReference type="EMBL" id="CP118606">
    <property type="protein sequence ID" value="WEF20539.1"/>
    <property type="molecule type" value="Genomic_DNA"/>
</dbReference>
<dbReference type="InterPro" id="IPR036388">
    <property type="entry name" value="WH-like_DNA-bd_sf"/>
</dbReference>
<dbReference type="InterPro" id="IPR008920">
    <property type="entry name" value="TF_FadR/GntR_C"/>
</dbReference>
<dbReference type="SUPFAM" id="SSF46785">
    <property type="entry name" value="Winged helix' DNA-binding domain"/>
    <property type="match status" value="1"/>
</dbReference>
<dbReference type="PANTHER" id="PTHR43537">
    <property type="entry name" value="TRANSCRIPTIONAL REGULATOR, GNTR FAMILY"/>
    <property type="match status" value="1"/>
</dbReference>
<gene>
    <name evidence="5" type="ORF">PWF71_14785</name>
</gene>
<evidence type="ECO:0000256" key="3">
    <source>
        <dbReference type="ARBA" id="ARBA00023163"/>
    </source>
</evidence>
<dbReference type="GO" id="GO:0003677">
    <property type="term" value="F:DNA binding"/>
    <property type="evidence" value="ECO:0007669"/>
    <property type="project" value="UniProtKB-KW"/>
</dbReference>
<reference evidence="5" key="1">
    <citation type="submission" date="2023-02" db="EMBL/GenBank/DDBJ databases">
        <title>Genome sequence of Microbacterium liquefaciens B1075.</title>
        <authorList>
            <person name="Cao J."/>
            <person name="Li X."/>
        </authorList>
    </citation>
    <scope>NUCLEOTIDE SEQUENCE</scope>
    <source>
        <strain evidence="5">B1075</strain>
    </source>
</reference>
<keyword evidence="3" id="KW-0804">Transcription</keyword>
<dbReference type="SUPFAM" id="SSF48008">
    <property type="entry name" value="GntR ligand-binding domain-like"/>
    <property type="match status" value="1"/>
</dbReference>
<name>A0AAJ5VA94_MICMQ</name>
<organism evidence="5 6">
    <name type="scientific">Microbacterium maritypicum</name>
    <name type="common">Microbacterium liquefaciens</name>
    <dbReference type="NCBI Taxonomy" id="33918"/>
    <lineage>
        <taxon>Bacteria</taxon>
        <taxon>Bacillati</taxon>
        <taxon>Actinomycetota</taxon>
        <taxon>Actinomycetes</taxon>
        <taxon>Micrococcales</taxon>
        <taxon>Microbacteriaceae</taxon>
        <taxon>Microbacterium</taxon>
    </lineage>
</organism>